<reference evidence="2 3" key="1">
    <citation type="submission" date="2020-03" db="EMBL/GenBank/DDBJ databases">
        <title>Draft Genome Sequence of Cudoniella acicularis.</title>
        <authorList>
            <person name="Buettner E."/>
            <person name="Kellner H."/>
        </authorList>
    </citation>
    <scope>NUCLEOTIDE SEQUENCE [LARGE SCALE GENOMIC DNA]</scope>
    <source>
        <strain evidence="2 3">DSM 108380</strain>
    </source>
</reference>
<feature type="compositionally biased region" description="Polar residues" evidence="1">
    <location>
        <begin position="42"/>
        <end position="63"/>
    </location>
</feature>
<feature type="region of interest" description="Disordered" evidence="1">
    <location>
        <begin position="237"/>
        <end position="277"/>
    </location>
</feature>
<evidence type="ECO:0000313" key="3">
    <source>
        <dbReference type="Proteomes" id="UP000566819"/>
    </source>
</evidence>
<dbReference type="OrthoDB" id="409136at2759"/>
<name>A0A8H4RLG8_9HELO</name>
<feature type="compositionally biased region" description="Low complexity" evidence="1">
    <location>
        <begin position="69"/>
        <end position="81"/>
    </location>
</feature>
<protein>
    <submittedName>
        <fullName evidence="2">Uncharacterized protein</fullName>
    </submittedName>
</protein>
<gene>
    <name evidence="2" type="ORF">G7Y89_g6351</name>
</gene>
<dbReference type="AlphaFoldDB" id="A0A8H4RLG8"/>
<proteinExistence type="predicted"/>
<organism evidence="2 3">
    <name type="scientific">Cudoniella acicularis</name>
    <dbReference type="NCBI Taxonomy" id="354080"/>
    <lineage>
        <taxon>Eukaryota</taxon>
        <taxon>Fungi</taxon>
        <taxon>Dikarya</taxon>
        <taxon>Ascomycota</taxon>
        <taxon>Pezizomycotina</taxon>
        <taxon>Leotiomycetes</taxon>
        <taxon>Helotiales</taxon>
        <taxon>Tricladiaceae</taxon>
        <taxon>Cudoniella</taxon>
    </lineage>
</organism>
<dbReference type="EMBL" id="JAAMPI010000411">
    <property type="protein sequence ID" value="KAF4631778.1"/>
    <property type="molecule type" value="Genomic_DNA"/>
</dbReference>
<dbReference type="Proteomes" id="UP000566819">
    <property type="component" value="Unassembled WGS sequence"/>
</dbReference>
<evidence type="ECO:0000256" key="1">
    <source>
        <dbReference type="SAM" id="MobiDB-lite"/>
    </source>
</evidence>
<evidence type="ECO:0000313" key="2">
    <source>
        <dbReference type="EMBL" id="KAF4631778.1"/>
    </source>
</evidence>
<keyword evidence="3" id="KW-1185">Reference proteome</keyword>
<accession>A0A8H4RLG8</accession>
<sequence length="277" mass="32125">MSEPSWTQHCFDLPDQPRIFGVSPRPLPQPLYSDEHRHWRPSISSGSRTPSIATSVSSASTNCRRGRRQSSGSSVSSLTSRPPWAPLPANINLPLAMLPITPLDHGYDLACEFGCVGCHIRFHPEYFESWIEHSLSHFGNNPPPSKAICTFCDREFDCALNPDDDDPFSNWRDRMMHIGGHFYNRRQLGADHPRPDYFLLDHMRNIGILSVKDYEDLVQYTERPYCDNLYPLGFVPPETKERKDREIRESRQIHDLGKERRQMKRERSKGRETHRPR</sequence>
<feature type="region of interest" description="Disordered" evidence="1">
    <location>
        <begin position="38"/>
        <end position="81"/>
    </location>
</feature>
<feature type="compositionally biased region" description="Basic and acidic residues" evidence="1">
    <location>
        <begin position="238"/>
        <end position="260"/>
    </location>
</feature>
<comment type="caution">
    <text evidence="2">The sequence shown here is derived from an EMBL/GenBank/DDBJ whole genome shotgun (WGS) entry which is preliminary data.</text>
</comment>